<feature type="transmembrane region" description="Helical" evidence="1">
    <location>
        <begin position="36"/>
        <end position="58"/>
    </location>
</feature>
<dbReference type="HOGENOM" id="CLU_1738893_0_0_10"/>
<accession>D1PW43</accession>
<protein>
    <submittedName>
        <fullName evidence="2">Uncharacterized protein</fullName>
    </submittedName>
</protein>
<evidence type="ECO:0000256" key="1">
    <source>
        <dbReference type="SAM" id="Phobius"/>
    </source>
</evidence>
<proteinExistence type="predicted"/>
<sequence>MNSTHIANLIINPKDGLIAGLDKKTSTMKENFKISILWVSIIAGMSAHSLMDMIPLFWNANIAISNDGVAPMSMLVLMAVVSVTLPMTGLLLSLYACKSRYKLVHFCLAALIALFCTAHCTELIFTFEFPQLFIHPMLVVLSITLAYESWKWYKEA</sequence>
<dbReference type="EMBL" id="ACKS01000049">
    <property type="protein sequence ID" value="EFA44397.1"/>
    <property type="molecule type" value="Genomic_DNA"/>
</dbReference>
<evidence type="ECO:0000313" key="3">
    <source>
        <dbReference type="Proteomes" id="UP000003160"/>
    </source>
</evidence>
<organism evidence="2 3">
    <name type="scientific">Hallella bergensis DSM 17361</name>
    <dbReference type="NCBI Taxonomy" id="585502"/>
    <lineage>
        <taxon>Bacteria</taxon>
        <taxon>Pseudomonadati</taxon>
        <taxon>Bacteroidota</taxon>
        <taxon>Bacteroidia</taxon>
        <taxon>Bacteroidales</taxon>
        <taxon>Prevotellaceae</taxon>
        <taxon>Hallella</taxon>
    </lineage>
</organism>
<keyword evidence="1" id="KW-0472">Membrane</keyword>
<reference evidence="2 3" key="1">
    <citation type="submission" date="2009-10" db="EMBL/GenBank/DDBJ databases">
        <authorList>
            <person name="Qin X."/>
            <person name="Bachman B."/>
            <person name="Battles P."/>
            <person name="Bell A."/>
            <person name="Bess C."/>
            <person name="Bickham C."/>
            <person name="Chaboub L."/>
            <person name="Chen D."/>
            <person name="Coyle M."/>
            <person name="Deiros D.R."/>
            <person name="Dinh H."/>
            <person name="Forbes L."/>
            <person name="Fowler G."/>
            <person name="Francisco L."/>
            <person name="Fu Q."/>
            <person name="Gubbala S."/>
            <person name="Hale W."/>
            <person name="Han Y."/>
            <person name="Hemphill L."/>
            <person name="Highlander S.K."/>
            <person name="Hirani K."/>
            <person name="Hogues M."/>
            <person name="Jackson L."/>
            <person name="Jakkamsetti A."/>
            <person name="Javaid M."/>
            <person name="Jiang H."/>
            <person name="Korchina V."/>
            <person name="Kovar C."/>
            <person name="Lara F."/>
            <person name="Lee S."/>
            <person name="Mata R."/>
            <person name="Mathew T."/>
            <person name="Moen C."/>
            <person name="Morales K."/>
            <person name="Munidasa M."/>
            <person name="Nazareth L."/>
            <person name="Ngo R."/>
            <person name="Nguyen L."/>
            <person name="Okwuonu G."/>
            <person name="Ongeri F."/>
            <person name="Patil S."/>
            <person name="Petrosino J."/>
            <person name="Pham C."/>
            <person name="Pham P."/>
            <person name="Pu L.-L."/>
            <person name="Puazo M."/>
            <person name="Raj R."/>
            <person name="Reid J."/>
            <person name="Rouhana J."/>
            <person name="Saada N."/>
            <person name="Shang Y."/>
            <person name="Simmons D."/>
            <person name="Thornton R."/>
            <person name="Warren J."/>
            <person name="Weissenberger G."/>
            <person name="Zhang J."/>
            <person name="Zhang L."/>
            <person name="Zhou C."/>
            <person name="Zhu D."/>
            <person name="Muzny D."/>
            <person name="Worley K."/>
            <person name="Gibbs R."/>
        </authorList>
    </citation>
    <scope>NUCLEOTIDE SEQUENCE [LARGE SCALE GENOMIC DNA]</scope>
    <source>
        <strain evidence="2 3">DSM 17361</strain>
    </source>
</reference>
<dbReference type="AlphaFoldDB" id="D1PW43"/>
<feature type="transmembrane region" description="Helical" evidence="1">
    <location>
        <begin position="70"/>
        <end position="96"/>
    </location>
</feature>
<feature type="transmembrane region" description="Helical" evidence="1">
    <location>
        <begin position="103"/>
        <end position="127"/>
    </location>
</feature>
<gene>
    <name evidence="2" type="ORF">HMPREF0645_1178</name>
</gene>
<keyword evidence="3" id="KW-1185">Reference proteome</keyword>
<keyword evidence="1" id="KW-1133">Transmembrane helix</keyword>
<keyword evidence="1" id="KW-0812">Transmembrane</keyword>
<evidence type="ECO:0000313" key="2">
    <source>
        <dbReference type="EMBL" id="EFA44397.1"/>
    </source>
</evidence>
<comment type="caution">
    <text evidence="2">The sequence shown here is derived from an EMBL/GenBank/DDBJ whole genome shotgun (WGS) entry which is preliminary data.</text>
</comment>
<dbReference type="Proteomes" id="UP000003160">
    <property type="component" value="Unassembled WGS sequence"/>
</dbReference>
<name>D1PW43_9BACT</name>